<keyword evidence="5 9" id="KW-0799">Topoisomerase</keyword>
<dbReference type="FunFam" id="1.10.268.10:FF:000001">
    <property type="entry name" value="DNA gyrase subunit A"/>
    <property type="match status" value="1"/>
</dbReference>
<dbReference type="FunFam" id="2.120.10.90:FF:000005">
    <property type="entry name" value="DNA topoisomerase 4 subunit A"/>
    <property type="match status" value="1"/>
</dbReference>
<dbReference type="GO" id="GO:0009330">
    <property type="term" value="C:DNA topoisomerase type II (double strand cut, ATP-hydrolyzing) complex"/>
    <property type="evidence" value="ECO:0007669"/>
    <property type="project" value="TreeGrafter"/>
</dbReference>
<evidence type="ECO:0000256" key="4">
    <source>
        <dbReference type="ARBA" id="ARBA00022840"/>
    </source>
</evidence>
<dbReference type="FunFam" id="3.30.1360.40:FF:000002">
    <property type="entry name" value="DNA gyrase subunit A"/>
    <property type="match status" value="1"/>
</dbReference>
<comment type="similarity">
    <text evidence="2 9">Belongs to the type II topoisomerase GyrA/ParC subunit family.</text>
</comment>
<dbReference type="InterPro" id="IPR013757">
    <property type="entry name" value="Topo_IIA_A_a_sf"/>
</dbReference>
<comment type="catalytic activity">
    <reaction evidence="1 9">
        <text>ATP-dependent breakage, passage and rejoining of double-stranded DNA.</text>
        <dbReference type="EC" id="5.6.2.2"/>
    </reaction>
</comment>
<comment type="miscellaneous">
    <text evidence="9">Few gyrases are as efficient as E.coli at forming negative supercoils. Not all organisms have 2 type II topoisomerases; in organisms with a single type II topoisomerase this enzyme also has to decatenate newly replicated chromosomes.</text>
</comment>
<dbReference type="InterPro" id="IPR035516">
    <property type="entry name" value="Gyrase/topoIV_suA_C"/>
</dbReference>
<dbReference type="GO" id="GO:0005737">
    <property type="term" value="C:cytoplasm"/>
    <property type="evidence" value="ECO:0007669"/>
    <property type="project" value="UniProtKB-SubCell"/>
</dbReference>
<comment type="function">
    <text evidence="9">A type II topoisomerase that negatively supercoils closed circular double-stranded (ds) DNA in an ATP-dependent manner to modulate DNA topology and maintain chromosomes in an underwound state. Negative supercoiling favors strand separation, and DNA replication, transcription, recombination and repair, all of which involve strand separation. Also able to catalyze the interconversion of other topological isomers of dsDNA rings, including catenanes and knotted rings. Type II topoisomerases break and join 2 DNA strands simultaneously in an ATP-dependent manner.</text>
</comment>
<evidence type="ECO:0000256" key="3">
    <source>
        <dbReference type="ARBA" id="ARBA00022741"/>
    </source>
</evidence>
<dbReference type="InterPro" id="IPR002205">
    <property type="entry name" value="Topo_IIA_dom_A"/>
</dbReference>
<organism evidence="12 13">
    <name type="scientific">Methanorbis rubei</name>
    <dbReference type="NCBI Taxonomy" id="3028300"/>
    <lineage>
        <taxon>Archaea</taxon>
        <taxon>Methanobacteriati</taxon>
        <taxon>Methanobacteriota</taxon>
        <taxon>Stenosarchaea group</taxon>
        <taxon>Methanomicrobia</taxon>
        <taxon>Methanomicrobiales</taxon>
        <taxon>Methanocorpusculaceae</taxon>
        <taxon>Methanorbis</taxon>
    </lineage>
</organism>
<dbReference type="InterPro" id="IPR005743">
    <property type="entry name" value="GyrA"/>
</dbReference>
<dbReference type="Gene3D" id="3.30.1360.40">
    <property type="match status" value="1"/>
</dbReference>
<keyword evidence="3 9" id="KW-0547">Nucleotide-binding</keyword>
<evidence type="ECO:0000256" key="8">
    <source>
        <dbReference type="ARBA" id="ARBA00063644"/>
    </source>
</evidence>
<feature type="compositionally biased region" description="Acidic residues" evidence="10">
    <location>
        <begin position="815"/>
        <end position="824"/>
    </location>
</feature>
<dbReference type="NCBIfam" id="NF004044">
    <property type="entry name" value="PRK05561.1"/>
    <property type="match status" value="1"/>
</dbReference>
<evidence type="ECO:0000256" key="10">
    <source>
        <dbReference type="SAM" id="MobiDB-lite"/>
    </source>
</evidence>
<dbReference type="GO" id="GO:0006261">
    <property type="term" value="P:DNA-templated DNA replication"/>
    <property type="evidence" value="ECO:0007669"/>
    <property type="project" value="UniProtKB-UniRule"/>
</dbReference>
<dbReference type="Pfam" id="PF00521">
    <property type="entry name" value="DNA_topoisoIV"/>
    <property type="match status" value="1"/>
</dbReference>
<dbReference type="PANTHER" id="PTHR43493">
    <property type="entry name" value="DNA GYRASE/TOPOISOMERASE SUBUNIT A"/>
    <property type="match status" value="1"/>
</dbReference>
<keyword evidence="4 9" id="KW-0067">ATP-binding</keyword>
<proteinExistence type="inferred from homology"/>
<keyword evidence="7 9" id="KW-0413">Isomerase</keyword>
<evidence type="ECO:0000259" key="11">
    <source>
        <dbReference type="PROSITE" id="PS52040"/>
    </source>
</evidence>
<dbReference type="GO" id="GO:0003918">
    <property type="term" value="F:DNA topoisomerase type II (double strand cut, ATP-hydrolyzing) activity"/>
    <property type="evidence" value="ECO:0007669"/>
    <property type="project" value="UniProtKB-UniRule"/>
</dbReference>
<evidence type="ECO:0000256" key="7">
    <source>
        <dbReference type="ARBA" id="ARBA00023235"/>
    </source>
</evidence>
<dbReference type="GO" id="GO:0006265">
    <property type="term" value="P:DNA topological change"/>
    <property type="evidence" value="ECO:0007669"/>
    <property type="project" value="UniProtKB-UniRule"/>
</dbReference>
<dbReference type="SMART" id="SM00434">
    <property type="entry name" value="TOP4c"/>
    <property type="match status" value="1"/>
</dbReference>
<dbReference type="Gene3D" id="3.90.199.10">
    <property type="entry name" value="Topoisomerase II, domain 5"/>
    <property type="match status" value="1"/>
</dbReference>
<dbReference type="SUPFAM" id="SSF56719">
    <property type="entry name" value="Type II DNA topoisomerase"/>
    <property type="match status" value="1"/>
</dbReference>
<feature type="domain" description="Topo IIA-type catalytic" evidence="11">
    <location>
        <begin position="43"/>
        <end position="509"/>
    </location>
</feature>
<feature type="active site" description="O-(5'-phospho-DNA)-tyrosine intermediate" evidence="9">
    <location>
        <position position="132"/>
    </location>
</feature>
<dbReference type="Gene3D" id="2.120.10.90">
    <property type="entry name" value="DNA gyrase/topoisomerase IV, subunit A, C-terminal"/>
    <property type="match status" value="1"/>
</dbReference>
<gene>
    <name evidence="9 12" type="primary">gyrA</name>
    <name evidence="12" type="ORF">McpCs1_00850</name>
</gene>
<comment type="subcellular location">
    <subcellularLocation>
        <location evidence="9">Cytoplasm</location>
    </subcellularLocation>
</comment>
<feature type="short sequence motif" description="GyrA-box" evidence="9">
    <location>
        <begin position="536"/>
        <end position="542"/>
    </location>
</feature>
<evidence type="ECO:0000313" key="13">
    <source>
        <dbReference type="Proteomes" id="UP001283212"/>
    </source>
</evidence>
<evidence type="ECO:0000313" key="12">
    <source>
        <dbReference type="EMBL" id="MDV0442741.1"/>
    </source>
</evidence>
<accession>A0AAE4MEP3</accession>
<dbReference type="CDD" id="cd00187">
    <property type="entry name" value="TOP4c"/>
    <property type="match status" value="1"/>
</dbReference>
<keyword evidence="6 9" id="KW-0238">DNA-binding</keyword>
<dbReference type="RefSeq" id="WP_338095288.1">
    <property type="nucleotide sequence ID" value="NZ_JAWDKB010000001.1"/>
</dbReference>
<dbReference type="GO" id="GO:0003677">
    <property type="term" value="F:DNA binding"/>
    <property type="evidence" value="ECO:0007669"/>
    <property type="project" value="UniProtKB-UniRule"/>
</dbReference>
<dbReference type="InterPro" id="IPR013758">
    <property type="entry name" value="Topo_IIA_A/C_ab"/>
</dbReference>
<feature type="compositionally biased region" description="Polar residues" evidence="10">
    <location>
        <begin position="835"/>
        <end position="846"/>
    </location>
</feature>
<dbReference type="GO" id="GO:0005524">
    <property type="term" value="F:ATP binding"/>
    <property type="evidence" value="ECO:0007669"/>
    <property type="project" value="UniProtKB-UniRule"/>
</dbReference>
<dbReference type="AlphaFoldDB" id="A0AAE4MEP3"/>
<evidence type="ECO:0000256" key="2">
    <source>
        <dbReference type="ARBA" id="ARBA00008263"/>
    </source>
</evidence>
<comment type="subunit">
    <text evidence="9">Heterotetramer, composed of two GyrA and two GyrB chains. In the heterotetramer, GyrA contains the active site tyrosine that forms a transient covalent intermediate with DNA, while GyrB binds cofactors and catalyzes ATP hydrolysis.</text>
</comment>
<keyword evidence="9" id="KW-0963">Cytoplasm</keyword>
<dbReference type="PROSITE" id="PS52040">
    <property type="entry name" value="TOPO_IIA"/>
    <property type="match status" value="1"/>
</dbReference>
<evidence type="ECO:0000256" key="5">
    <source>
        <dbReference type="ARBA" id="ARBA00023029"/>
    </source>
</evidence>
<dbReference type="InterPro" id="IPR006691">
    <property type="entry name" value="GyrA/parC_rep"/>
</dbReference>
<dbReference type="Gene3D" id="1.10.268.10">
    <property type="entry name" value="Topoisomerase, domain 3"/>
    <property type="match status" value="1"/>
</dbReference>
<dbReference type="Pfam" id="PF03989">
    <property type="entry name" value="DNA_gyraseA_C"/>
    <property type="match status" value="6"/>
</dbReference>
<dbReference type="EMBL" id="JAWDKB010000001">
    <property type="protein sequence ID" value="MDV0442741.1"/>
    <property type="molecule type" value="Genomic_DNA"/>
</dbReference>
<evidence type="ECO:0000256" key="9">
    <source>
        <dbReference type="HAMAP-Rule" id="MF_01897"/>
    </source>
</evidence>
<dbReference type="Proteomes" id="UP001283212">
    <property type="component" value="Unassembled WGS sequence"/>
</dbReference>
<evidence type="ECO:0000256" key="6">
    <source>
        <dbReference type="ARBA" id="ARBA00023125"/>
    </source>
</evidence>
<reference evidence="12 13" key="1">
    <citation type="submission" date="2023-06" db="EMBL/GenBank/DDBJ databases">
        <title>Genome sequence of Methancorpusculaceae sp. Cs1.</title>
        <authorList>
            <person name="Protasov E."/>
            <person name="Platt K."/>
            <person name="Poehlein A."/>
            <person name="Daniel R."/>
            <person name="Brune A."/>
        </authorList>
    </citation>
    <scope>NUCLEOTIDE SEQUENCE [LARGE SCALE GENOMIC DNA]</scope>
    <source>
        <strain evidence="12 13">Cs1</strain>
    </source>
</reference>
<comment type="subunit">
    <text evidence="8">Heterotetramer composed of ParC and ParE.</text>
</comment>
<dbReference type="GO" id="GO:0005694">
    <property type="term" value="C:chromosome"/>
    <property type="evidence" value="ECO:0007669"/>
    <property type="project" value="InterPro"/>
</dbReference>
<dbReference type="FunFam" id="3.90.199.10:FF:000001">
    <property type="entry name" value="DNA gyrase subunit A"/>
    <property type="match status" value="1"/>
</dbReference>
<evidence type="ECO:0000256" key="1">
    <source>
        <dbReference type="ARBA" id="ARBA00000185"/>
    </source>
</evidence>
<dbReference type="InterPro" id="IPR050220">
    <property type="entry name" value="Type_II_DNA_Topoisomerases"/>
</dbReference>
<comment type="caution">
    <text evidence="12">The sequence shown here is derived from an EMBL/GenBank/DDBJ whole genome shotgun (WGS) entry which is preliminary data.</text>
</comment>
<protein>
    <recommendedName>
        <fullName evidence="9">DNA gyrase subunit A</fullName>
        <ecNumber evidence="9">5.6.2.2</ecNumber>
    </recommendedName>
</protein>
<dbReference type="NCBIfam" id="TIGR01063">
    <property type="entry name" value="gyrA"/>
    <property type="match status" value="1"/>
</dbReference>
<dbReference type="SUPFAM" id="SSF101904">
    <property type="entry name" value="GyrA/ParC C-terminal domain-like"/>
    <property type="match status" value="1"/>
</dbReference>
<dbReference type="PANTHER" id="PTHR43493:SF5">
    <property type="entry name" value="DNA GYRASE SUBUNIT A, CHLOROPLASTIC_MITOCHONDRIAL"/>
    <property type="match status" value="1"/>
</dbReference>
<dbReference type="EC" id="5.6.2.2" evidence="9"/>
<dbReference type="NCBIfam" id="NF004043">
    <property type="entry name" value="PRK05560.1"/>
    <property type="match status" value="1"/>
</dbReference>
<dbReference type="InterPro" id="IPR013760">
    <property type="entry name" value="Topo_IIA-like_dom_sf"/>
</dbReference>
<sequence>MTSEDQQQSVEKITHRVAPINIEDEMKNCFIDYAMSVIIGRAIPDARDGLKPVHRRILYAMLHDEGNTSDKAYKKSAKAVAATMGNYHPHGDSAIYDTLVKMAQPFSYRYPLIDGQGNFGSIDGDSAAAYRYTEARLTKAAESLLEDIEKETVDFVPNFDESSEEPDVLPSRIPNLLVNGTTGIAVGMATSMMPHNLGEVCDLVAAFIDQPEMTVEDMMKILPAPDFPTGGIIMGTDGVKNAYLTGQGKVVVRGVAEIEERKKNFEQIVITEIPYQVNKAVMIERIAELVKNKQIEGISDLRDESDKDGIRVIIELKQGVQGNVVLNQLYKHTQLESSFGITNLAIVEKKPMILSLSEMLKHFISHRMSVVRRRSQFDLRKAEERKHILDGLLKALDMIDEVIATIRGSPEVAAAQVALVSKFGFSEMQADAILKMQLRRLAALEQQKIIDEKNELQIIIDKLNWILASDANILSVVKEETAEIREKYADDRRSKIDYSANTDMDILDFIEDKQVLVMLTSQDYIKRMPLESCRQQRRGGRGVTGMTTKDEDSVDKVFLASTHDYLLCFTNKGRAYWLRVHEIPEGSRQSKGKAIVNLLNLTDEEVAAVIPLRSFDSDKYLFFATKMGKVGKMSQELFSRPRTGGLIAITILEGDELVDVMVTDGSCDVVLTTWLGQSLRFGEDAVRNTGRGAQGVKGITLRGTDAVRALTLVEKDHLLTITEGGFGKRTPFEEFRGKGRGTQGVRNIVTNLERGGVVSSIAIGDDEEIVITTAGGVVMRTQAGDISIQKRSTQGVRVIRVDVGDKVTSVAVVPADDEAEETVESPDSGAPVDEVQQNQFSDEGEE</sequence>
<keyword evidence="13" id="KW-1185">Reference proteome</keyword>
<dbReference type="HAMAP" id="MF_01897">
    <property type="entry name" value="GyrA"/>
    <property type="match status" value="1"/>
</dbReference>
<name>A0AAE4MEP3_9EURY</name>
<feature type="region of interest" description="Disordered" evidence="10">
    <location>
        <begin position="814"/>
        <end position="846"/>
    </location>
</feature>